<keyword evidence="3" id="KW-1185">Reference proteome</keyword>
<dbReference type="CTD" id="3346202"/>
<gene>
    <name evidence="4" type="primary">LOC114340937</name>
</gene>
<dbReference type="AlphaFoldDB" id="A0A6P7GQK5"/>
<sequence>MESHFQKTLTLFCVVIFLVFGVMSSTDAAYRRPPFNGSIFGKRTAGSNDFENAGKALSAMCEIASEACSSWFPTQEK</sequence>
<dbReference type="EnsemblMetazoa" id="XM_028291712.2">
    <property type="protein sequence ID" value="XP_028147513.1"/>
    <property type="gene ID" value="LOC114340937"/>
</dbReference>
<dbReference type="InParanoid" id="A0A6P7GQK5"/>
<dbReference type="FunCoup" id="A0A6P7GQK5">
    <property type="interactions" value="89"/>
</dbReference>
<organism evidence="4">
    <name type="scientific">Diabrotica virgifera virgifera</name>
    <name type="common">western corn rootworm</name>
    <dbReference type="NCBI Taxonomy" id="50390"/>
    <lineage>
        <taxon>Eukaryota</taxon>
        <taxon>Metazoa</taxon>
        <taxon>Ecdysozoa</taxon>
        <taxon>Arthropoda</taxon>
        <taxon>Hexapoda</taxon>
        <taxon>Insecta</taxon>
        <taxon>Pterygota</taxon>
        <taxon>Neoptera</taxon>
        <taxon>Endopterygota</taxon>
        <taxon>Coleoptera</taxon>
        <taxon>Polyphaga</taxon>
        <taxon>Cucujiformia</taxon>
        <taxon>Chrysomeloidea</taxon>
        <taxon>Chrysomelidae</taxon>
        <taxon>Galerucinae</taxon>
        <taxon>Diabroticina</taxon>
        <taxon>Diabroticites</taxon>
        <taxon>Diabrotica</taxon>
    </lineage>
</organism>
<dbReference type="GeneID" id="114340937"/>
<feature type="signal peptide" evidence="1">
    <location>
        <begin position="1"/>
        <end position="28"/>
    </location>
</feature>
<accession>A0A6P7GQK5</accession>
<name>A0A6P7GQK5_DIAVI</name>
<dbReference type="Proteomes" id="UP001652700">
    <property type="component" value="Unplaced"/>
</dbReference>
<feature type="chain" id="PRO_5028139635" evidence="1">
    <location>
        <begin position="29"/>
        <end position="77"/>
    </location>
</feature>
<dbReference type="OrthoDB" id="8190180at2759"/>
<evidence type="ECO:0000256" key="1">
    <source>
        <dbReference type="SAM" id="SignalP"/>
    </source>
</evidence>
<reference evidence="2" key="2">
    <citation type="submission" date="2025-05" db="UniProtKB">
        <authorList>
            <consortium name="EnsemblMetazoa"/>
        </authorList>
    </citation>
    <scope>IDENTIFICATION</scope>
</reference>
<dbReference type="KEGG" id="dvv:114340937"/>
<evidence type="ECO:0000313" key="3">
    <source>
        <dbReference type="Proteomes" id="UP001652700"/>
    </source>
</evidence>
<keyword evidence="1" id="KW-0732">Signal</keyword>
<evidence type="ECO:0000313" key="2">
    <source>
        <dbReference type="EnsemblMetazoa" id="XP_028147513.1"/>
    </source>
</evidence>
<proteinExistence type="predicted"/>
<dbReference type="RefSeq" id="XP_028147513.1">
    <property type="nucleotide sequence ID" value="XM_028291712.1"/>
</dbReference>
<reference evidence="4" key="1">
    <citation type="submission" date="2025-04" db="UniProtKB">
        <authorList>
            <consortium name="RefSeq"/>
        </authorList>
    </citation>
    <scope>IDENTIFICATION</scope>
    <source>
        <tissue evidence="4">Whole insect</tissue>
    </source>
</reference>
<evidence type="ECO:0000313" key="4">
    <source>
        <dbReference type="RefSeq" id="XP_028147513.1"/>
    </source>
</evidence>
<protein>
    <submittedName>
        <fullName evidence="4">SIFamide-related peptide</fullName>
    </submittedName>
</protein>